<evidence type="ECO:0000313" key="1">
    <source>
        <dbReference type="EMBL" id="ONM44791.1"/>
    </source>
</evidence>
<name>A0A1S8DIG8_9GAMM</name>
<keyword evidence="2" id="KW-1185">Reference proteome</keyword>
<dbReference type="OrthoDB" id="6992731at2"/>
<reference evidence="1 2" key="1">
    <citation type="submission" date="2017-01" db="EMBL/GenBank/DDBJ databases">
        <title>Draft genome sequence of Pseudomonas pachastrellae type strain CCUG 46540T from a deep sea.</title>
        <authorList>
            <person name="Gomila M."/>
            <person name="Mulet M."/>
            <person name="Lalucat J."/>
            <person name="Garcia-Valdes E."/>
        </authorList>
    </citation>
    <scope>NUCLEOTIDE SEQUENCE [LARGE SCALE GENOMIC DNA]</scope>
    <source>
        <strain evidence="1 2">CCUG 46540</strain>
    </source>
</reference>
<dbReference type="STRING" id="254161.SAMN05216256_111118"/>
<dbReference type="Proteomes" id="UP000242847">
    <property type="component" value="Unassembled WGS sequence"/>
</dbReference>
<dbReference type="AlphaFoldDB" id="A0A1S8DIG8"/>
<dbReference type="EMBL" id="MUBC01000009">
    <property type="protein sequence ID" value="ONM44791.1"/>
    <property type="molecule type" value="Genomic_DNA"/>
</dbReference>
<gene>
    <name evidence="1" type="ORF">BXT89_05540</name>
</gene>
<protein>
    <submittedName>
        <fullName evidence="1">Uncharacterized protein</fullName>
    </submittedName>
</protein>
<organism evidence="1 2">
    <name type="scientific">Halopseudomonas pachastrellae</name>
    <dbReference type="NCBI Taxonomy" id="254161"/>
    <lineage>
        <taxon>Bacteria</taxon>
        <taxon>Pseudomonadati</taxon>
        <taxon>Pseudomonadota</taxon>
        <taxon>Gammaproteobacteria</taxon>
        <taxon>Pseudomonadales</taxon>
        <taxon>Pseudomonadaceae</taxon>
        <taxon>Halopseudomonas</taxon>
    </lineage>
</organism>
<proteinExistence type="predicted"/>
<dbReference type="RefSeq" id="WP_083725547.1">
    <property type="nucleotide sequence ID" value="NZ_FOUD01000011.1"/>
</dbReference>
<comment type="caution">
    <text evidence="1">The sequence shown here is derived from an EMBL/GenBank/DDBJ whole genome shotgun (WGS) entry which is preliminary data.</text>
</comment>
<evidence type="ECO:0000313" key="2">
    <source>
        <dbReference type="Proteomes" id="UP000242847"/>
    </source>
</evidence>
<accession>A0A1S8DIG8</accession>
<sequence>MKAVPEAYHGVWQRTLLRLSDGTEDTTTRVFWLQSAHLHADLRIPDPAPKLPLERAAQAGFAGLTEASLGRCQWHRIIDFHPDSGTDIGNMQFVSSEEVHETALDDSYLEIWQRLPASRGPVAELWLRSADGSGRQACLLRAGDYFFFAADRPQRLAPGRSLLTYLQHENVGNAEHLLGCELTFGRISGAEQPWQILFSTLPAASGSLFSVPADAAHWDALPVAWLGVNSPEHGWRPAPLPSLQPLTEETLV</sequence>